<dbReference type="SMART" id="SM00479">
    <property type="entry name" value="EXOIII"/>
    <property type="match status" value="1"/>
</dbReference>
<comment type="function">
    <text evidence="1">DNA polymerase III is a complex, multichain enzyme responsible for most of the replicative synthesis in bacteria. The epsilon subunit contain the editing function and is a proofreading 3'-5' exonuclease.</text>
</comment>
<dbReference type="FunFam" id="3.30.420.10:FF:000045">
    <property type="entry name" value="3'-5' exonuclease DinG"/>
    <property type="match status" value="1"/>
</dbReference>
<accession>A0A380S7L6</accession>
<dbReference type="InterPro" id="IPR012337">
    <property type="entry name" value="RNaseH-like_sf"/>
</dbReference>
<dbReference type="Gene3D" id="1.20.5.140">
    <property type="match status" value="1"/>
</dbReference>
<gene>
    <name evidence="4" type="ORF">SAMN05661053_2624</name>
</gene>
<dbReference type="EMBL" id="UHJL01000004">
    <property type="protein sequence ID" value="SUQ25829.1"/>
    <property type="molecule type" value="Genomic_DNA"/>
</dbReference>
<dbReference type="Proteomes" id="UP000255423">
    <property type="component" value="Unassembled WGS sequence"/>
</dbReference>
<feature type="domain" description="Exonuclease" evidence="3">
    <location>
        <begin position="3"/>
        <end position="168"/>
    </location>
</feature>
<dbReference type="AlphaFoldDB" id="A0A380S7L6"/>
<comment type="subunit">
    <text evidence="2">DNA polymerase III contains a core (composed of alpha, epsilon and theta chains) that associates with a tau subunit. This core dimerizes to form the POLIII' complex. PolIII' associates with the gamma complex (composed of gamma, delta, delta', psi and chi chains) and with the beta chain to form the complete DNA polymerase III complex.</text>
</comment>
<dbReference type="InterPro" id="IPR036397">
    <property type="entry name" value="RNaseH_sf"/>
</dbReference>
<dbReference type="InterPro" id="IPR006054">
    <property type="entry name" value="DnaQ"/>
</dbReference>
<dbReference type="GO" id="GO:0003887">
    <property type="term" value="F:DNA-directed DNA polymerase activity"/>
    <property type="evidence" value="ECO:0007669"/>
    <property type="project" value="InterPro"/>
</dbReference>
<dbReference type="PANTHER" id="PTHR30231">
    <property type="entry name" value="DNA POLYMERASE III SUBUNIT EPSILON"/>
    <property type="match status" value="1"/>
</dbReference>
<protein>
    <submittedName>
        <fullName evidence="4">DNA polymerase-3 subunit epsilon</fullName>
    </submittedName>
</protein>
<dbReference type="GO" id="GO:0005829">
    <property type="term" value="C:cytosol"/>
    <property type="evidence" value="ECO:0007669"/>
    <property type="project" value="TreeGrafter"/>
</dbReference>
<reference evidence="4 5" key="1">
    <citation type="submission" date="2017-08" db="EMBL/GenBank/DDBJ databases">
        <authorList>
            <person name="de Groot N.N."/>
        </authorList>
    </citation>
    <scope>NUCLEOTIDE SEQUENCE [LARGE SCALE GENOMIC DNA]</scope>
    <source>
        <strain evidence="4 5">HM2</strain>
    </source>
</reference>
<dbReference type="GO" id="GO:0045004">
    <property type="term" value="P:DNA replication proofreading"/>
    <property type="evidence" value="ECO:0007669"/>
    <property type="project" value="TreeGrafter"/>
</dbReference>
<dbReference type="GO" id="GO:0003677">
    <property type="term" value="F:DNA binding"/>
    <property type="evidence" value="ECO:0007669"/>
    <property type="project" value="InterPro"/>
</dbReference>
<dbReference type="CDD" id="cd06127">
    <property type="entry name" value="DEDDh"/>
    <property type="match status" value="1"/>
</dbReference>
<dbReference type="Pfam" id="PF00929">
    <property type="entry name" value="RNase_T"/>
    <property type="match status" value="1"/>
</dbReference>
<dbReference type="InterPro" id="IPR013520">
    <property type="entry name" value="Ribonucl_H"/>
</dbReference>
<sequence>MLKFAVVDLETTGGHGEDNRIMEIGIALMDGSEIVETYHALVDPGKPITPFVRELTGITDEMVSGQPQFGVIAEHVAALLQDRIFVAHNVQFDCKYMTAELKRCCIKFNPARLCTVKLSRRVFPGQPSYSLHKLTESLGLPDFNHHRALDDTLAAAAILKSALEKVGEAGVMKNVVNISVAKKQAFSK</sequence>
<evidence type="ECO:0000259" key="3">
    <source>
        <dbReference type="SMART" id="SM00479"/>
    </source>
</evidence>
<dbReference type="RefSeq" id="WP_109573483.1">
    <property type="nucleotide sequence ID" value="NZ_UHJL01000004.1"/>
</dbReference>
<dbReference type="Gene3D" id="3.30.420.10">
    <property type="entry name" value="Ribonuclease H-like superfamily/Ribonuclease H"/>
    <property type="match status" value="1"/>
</dbReference>
<dbReference type="PANTHER" id="PTHR30231:SF41">
    <property type="entry name" value="DNA POLYMERASE III SUBUNIT EPSILON"/>
    <property type="match status" value="1"/>
</dbReference>
<organism evidence="4 5">
    <name type="scientific">Fibrobacter succinogenes</name>
    <name type="common">Bacteroides succinogenes</name>
    <dbReference type="NCBI Taxonomy" id="833"/>
    <lineage>
        <taxon>Bacteria</taxon>
        <taxon>Pseudomonadati</taxon>
        <taxon>Fibrobacterota</taxon>
        <taxon>Fibrobacteria</taxon>
        <taxon>Fibrobacterales</taxon>
        <taxon>Fibrobacteraceae</taxon>
        <taxon>Fibrobacter</taxon>
    </lineage>
</organism>
<evidence type="ECO:0000313" key="4">
    <source>
        <dbReference type="EMBL" id="SUQ25829.1"/>
    </source>
</evidence>
<dbReference type="GO" id="GO:0008408">
    <property type="term" value="F:3'-5' exonuclease activity"/>
    <property type="evidence" value="ECO:0007669"/>
    <property type="project" value="TreeGrafter"/>
</dbReference>
<dbReference type="NCBIfam" id="TIGR00573">
    <property type="entry name" value="dnaq"/>
    <property type="match status" value="1"/>
</dbReference>
<name>A0A380S7L6_FIBSU</name>
<evidence type="ECO:0000256" key="1">
    <source>
        <dbReference type="ARBA" id="ARBA00025483"/>
    </source>
</evidence>
<dbReference type="SUPFAM" id="SSF53098">
    <property type="entry name" value="Ribonuclease H-like"/>
    <property type="match status" value="1"/>
</dbReference>
<evidence type="ECO:0000313" key="5">
    <source>
        <dbReference type="Proteomes" id="UP000255423"/>
    </source>
</evidence>
<evidence type="ECO:0000256" key="2">
    <source>
        <dbReference type="ARBA" id="ARBA00026073"/>
    </source>
</evidence>
<proteinExistence type="predicted"/>